<dbReference type="PRINTS" id="PR00081">
    <property type="entry name" value="GDHRDH"/>
</dbReference>
<dbReference type="PANTHER" id="PTHR42898">
    <property type="entry name" value="TROPINONE REDUCTASE"/>
    <property type="match status" value="1"/>
</dbReference>
<keyword evidence="2" id="KW-0560">Oxidoreductase</keyword>
<keyword evidence="4" id="KW-1185">Reference proteome</keyword>
<gene>
    <name evidence="3" type="ORF">QJS10_CPA03g01734</name>
</gene>
<keyword evidence="1" id="KW-0521">NADP</keyword>
<dbReference type="InterPro" id="IPR045000">
    <property type="entry name" value="TR"/>
</dbReference>
<comment type="caution">
    <text evidence="3">The sequence shown here is derived from an EMBL/GenBank/DDBJ whole genome shotgun (WGS) entry which is preliminary data.</text>
</comment>
<sequence length="268" mass="29354">MEVEGSSFRWRNRWSLNGMTALVTGGTRGIGHAIIEELVGFGASVHTCARNETDLNQCLQRWKGLGFPVTGSVCDVSLPAEREKLMERVSFIFHGKLNILVNNAGTLVQKNAQDHTSEDLSKVMSTNFESYFHLSQLAYPLLKESGQGTIIFNSSIDTAVASPQASIYAASKGAVIQLTKNLACEWAKDKIRVISVAPGFIKTLLSKPSQSDKNYYERIIGRTPLRRFGEPEEISSMVAFLCMPAASYITGQTIYVDGGLTISGFYPA</sequence>
<evidence type="ECO:0000256" key="1">
    <source>
        <dbReference type="ARBA" id="ARBA00022857"/>
    </source>
</evidence>
<dbReference type="PRINTS" id="PR00080">
    <property type="entry name" value="SDRFAMILY"/>
</dbReference>
<name>A0AAV9F977_ACOCL</name>
<dbReference type="Gene3D" id="3.40.50.720">
    <property type="entry name" value="NAD(P)-binding Rossmann-like Domain"/>
    <property type="match status" value="1"/>
</dbReference>
<dbReference type="Pfam" id="PF13561">
    <property type="entry name" value="adh_short_C2"/>
    <property type="match status" value="1"/>
</dbReference>
<dbReference type="Proteomes" id="UP001180020">
    <property type="component" value="Unassembled WGS sequence"/>
</dbReference>
<dbReference type="AlphaFoldDB" id="A0AAV9F977"/>
<proteinExistence type="predicted"/>
<evidence type="ECO:0000313" key="3">
    <source>
        <dbReference type="EMBL" id="KAK1321127.1"/>
    </source>
</evidence>
<dbReference type="PROSITE" id="PS00061">
    <property type="entry name" value="ADH_SHORT"/>
    <property type="match status" value="1"/>
</dbReference>
<protein>
    <recommendedName>
        <fullName evidence="5">Tropinone reductase I</fullName>
    </recommendedName>
</protein>
<dbReference type="EMBL" id="JAUJYO010000003">
    <property type="protein sequence ID" value="KAK1321127.1"/>
    <property type="molecule type" value="Genomic_DNA"/>
</dbReference>
<dbReference type="FunFam" id="3.40.50.720:FF:000084">
    <property type="entry name" value="Short-chain dehydrogenase reductase"/>
    <property type="match status" value="1"/>
</dbReference>
<reference evidence="3" key="2">
    <citation type="submission" date="2023-06" db="EMBL/GenBank/DDBJ databases">
        <authorList>
            <person name="Ma L."/>
            <person name="Liu K.-W."/>
            <person name="Li Z."/>
            <person name="Hsiao Y.-Y."/>
            <person name="Qi Y."/>
            <person name="Fu T."/>
            <person name="Tang G."/>
            <person name="Zhang D."/>
            <person name="Sun W.-H."/>
            <person name="Liu D.-K."/>
            <person name="Li Y."/>
            <person name="Chen G.-Z."/>
            <person name="Liu X.-D."/>
            <person name="Liao X.-Y."/>
            <person name="Jiang Y.-T."/>
            <person name="Yu X."/>
            <person name="Hao Y."/>
            <person name="Huang J."/>
            <person name="Zhao X.-W."/>
            <person name="Ke S."/>
            <person name="Chen Y.-Y."/>
            <person name="Wu W.-L."/>
            <person name="Hsu J.-L."/>
            <person name="Lin Y.-F."/>
            <person name="Huang M.-D."/>
            <person name="Li C.-Y."/>
            <person name="Huang L."/>
            <person name="Wang Z.-W."/>
            <person name="Zhao X."/>
            <person name="Zhong W.-Y."/>
            <person name="Peng D.-H."/>
            <person name="Ahmad S."/>
            <person name="Lan S."/>
            <person name="Zhang J.-S."/>
            <person name="Tsai W.-C."/>
            <person name="Van De Peer Y."/>
            <person name="Liu Z.-J."/>
        </authorList>
    </citation>
    <scope>NUCLEOTIDE SEQUENCE</scope>
    <source>
        <strain evidence="3">CP</strain>
        <tissue evidence="3">Leaves</tissue>
    </source>
</reference>
<organism evidence="3 4">
    <name type="scientific">Acorus calamus</name>
    <name type="common">Sweet flag</name>
    <dbReference type="NCBI Taxonomy" id="4465"/>
    <lineage>
        <taxon>Eukaryota</taxon>
        <taxon>Viridiplantae</taxon>
        <taxon>Streptophyta</taxon>
        <taxon>Embryophyta</taxon>
        <taxon>Tracheophyta</taxon>
        <taxon>Spermatophyta</taxon>
        <taxon>Magnoliopsida</taxon>
        <taxon>Liliopsida</taxon>
        <taxon>Acoraceae</taxon>
        <taxon>Acorus</taxon>
    </lineage>
</organism>
<dbReference type="GO" id="GO:0016491">
    <property type="term" value="F:oxidoreductase activity"/>
    <property type="evidence" value="ECO:0007669"/>
    <property type="project" value="UniProtKB-KW"/>
</dbReference>
<dbReference type="InterPro" id="IPR002347">
    <property type="entry name" value="SDR_fam"/>
</dbReference>
<reference evidence="3" key="1">
    <citation type="journal article" date="2023" name="Nat. Commun.">
        <title>Diploid and tetraploid genomes of Acorus and the evolution of monocots.</title>
        <authorList>
            <person name="Ma L."/>
            <person name="Liu K.W."/>
            <person name="Li Z."/>
            <person name="Hsiao Y.Y."/>
            <person name="Qi Y."/>
            <person name="Fu T."/>
            <person name="Tang G.D."/>
            <person name="Zhang D."/>
            <person name="Sun W.H."/>
            <person name="Liu D.K."/>
            <person name="Li Y."/>
            <person name="Chen G.Z."/>
            <person name="Liu X.D."/>
            <person name="Liao X.Y."/>
            <person name="Jiang Y.T."/>
            <person name="Yu X."/>
            <person name="Hao Y."/>
            <person name="Huang J."/>
            <person name="Zhao X.W."/>
            <person name="Ke S."/>
            <person name="Chen Y.Y."/>
            <person name="Wu W.L."/>
            <person name="Hsu J.L."/>
            <person name="Lin Y.F."/>
            <person name="Huang M.D."/>
            <person name="Li C.Y."/>
            <person name="Huang L."/>
            <person name="Wang Z.W."/>
            <person name="Zhao X."/>
            <person name="Zhong W.Y."/>
            <person name="Peng D.H."/>
            <person name="Ahmad S."/>
            <person name="Lan S."/>
            <person name="Zhang J.S."/>
            <person name="Tsai W.C."/>
            <person name="Van de Peer Y."/>
            <person name="Liu Z.J."/>
        </authorList>
    </citation>
    <scope>NUCLEOTIDE SEQUENCE</scope>
    <source>
        <strain evidence="3">CP</strain>
    </source>
</reference>
<evidence type="ECO:0000256" key="2">
    <source>
        <dbReference type="ARBA" id="ARBA00023002"/>
    </source>
</evidence>
<dbReference type="PANTHER" id="PTHR42898:SF79">
    <property type="entry name" value="NAD(P)-BINDING ROSSMANN-FOLD PROTEIN"/>
    <property type="match status" value="1"/>
</dbReference>
<accession>A0AAV9F977</accession>
<dbReference type="InterPro" id="IPR036291">
    <property type="entry name" value="NAD(P)-bd_dom_sf"/>
</dbReference>
<dbReference type="SUPFAM" id="SSF51735">
    <property type="entry name" value="NAD(P)-binding Rossmann-fold domains"/>
    <property type="match status" value="1"/>
</dbReference>
<evidence type="ECO:0008006" key="5">
    <source>
        <dbReference type="Google" id="ProtNLM"/>
    </source>
</evidence>
<dbReference type="InterPro" id="IPR020904">
    <property type="entry name" value="Sc_DH/Rdtase_CS"/>
</dbReference>
<evidence type="ECO:0000313" key="4">
    <source>
        <dbReference type="Proteomes" id="UP001180020"/>
    </source>
</evidence>